<organism evidence="6 7">
    <name type="scientific">Lentinus brumalis</name>
    <dbReference type="NCBI Taxonomy" id="2498619"/>
    <lineage>
        <taxon>Eukaryota</taxon>
        <taxon>Fungi</taxon>
        <taxon>Dikarya</taxon>
        <taxon>Basidiomycota</taxon>
        <taxon>Agaricomycotina</taxon>
        <taxon>Agaricomycetes</taxon>
        <taxon>Polyporales</taxon>
        <taxon>Polyporaceae</taxon>
        <taxon>Lentinus</taxon>
    </lineage>
</organism>
<dbReference type="GO" id="GO:0016787">
    <property type="term" value="F:hydrolase activity"/>
    <property type="evidence" value="ECO:0007669"/>
    <property type="project" value="UniProtKB-KW"/>
</dbReference>
<feature type="region of interest" description="Disordered" evidence="4">
    <location>
        <begin position="1"/>
        <end position="31"/>
    </location>
</feature>
<evidence type="ECO:0000256" key="3">
    <source>
        <dbReference type="RuleBase" id="RU361235"/>
    </source>
</evidence>
<dbReference type="InterPro" id="IPR019826">
    <property type="entry name" value="Carboxylesterase_B_AS"/>
</dbReference>
<dbReference type="Gene3D" id="3.40.50.1820">
    <property type="entry name" value="alpha/beta hydrolase"/>
    <property type="match status" value="1"/>
</dbReference>
<feature type="domain" description="Carboxylesterase type B" evidence="5">
    <location>
        <begin position="80"/>
        <end position="578"/>
    </location>
</feature>
<name>A0A371CR76_9APHY</name>
<comment type="similarity">
    <text evidence="1 3">Belongs to the type-B carboxylesterase/lipase family.</text>
</comment>
<dbReference type="SUPFAM" id="SSF53474">
    <property type="entry name" value="alpha/beta-Hydrolases"/>
    <property type="match status" value="1"/>
</dbReference>
<feature type="compositionally biased region" description="Basic and acidic residues" evidence="4">
    <location>
        <begin position="1"/>
        <end position="10"/>
    </location>
</feature>
<reference evidence="6 7" key="1">
    <citation type="journal article" date="2018" name="Biotechnol. Biofuels">
        <title>Integrative visual omics of the white-rot fungus Polyporus brumalis exposes the biotechnological potential of its oxidative enzymes for delignifying raw plant biomass.</title>
        <authorList>
            <person name="Miyauchi S."/>
            <person name="Rancon A."/>
            <person name="Drula E."/>
            <person name="Hage H."/>
            <person name="Chaduli D."/>
            <person name="Favel A."/>
            <person name="Grisel S."/>
            <person name="Henrissat B."/>
            <person name="Herpoel-Gimbert I."/>
            <person name="Ruiz-Duenas F.J."/>
            <person name="Chevret D."/>
            <person name="Hainaut M."/>
            <person name="Lin J."/>
            <person name="Wang M."/>
            <person name="Pangilinan J."/>
            <person name="Lipzen A."/>
            <person name="Lesage-Meessen L."/>
            <person name="Navarro D."/>
            <person name="Riley R."/>
            <person name="Grigoriev I.V."/>
            <person name="Zhou S."/>
            <person name="Raouche S."/>
            <person name="Rosso M.N."/>
        </authorList>
    </citation>
    <scope>NUCLEOTIDE SEQUENCE [LARGE SCALE GENOMIC DNA]</scope>
    <source>
        <strain evidence="6 7">BRFM 1820</strain>
    </source>
</reference>
<dbReference type="Proteomes" id="UP000256964">
    <property type="component" value="Unassembled WGS sequence"/>
</dbReference>
<dbReference type="EC" id="3.1.1.-" evidence="3"/>
<dbReference type="InterPro" id="IPR050309">
    <property type="entry name" value="Type-B_Carboxylest/Lipase"/>
</dbReference>
<dbReference type="AlphaFoldDB" id="A0A371CR76"/>
<dbReference type="PROSITE" id="PS00122">
    <property type="entry name" value="CARBOXYLESTERASE_B_1"/>
    <property type="match status" value="1"/>
</dbReference>
<sequence>MTPMTNDRHPRPSGSLSADSPKRTVSPPPPPHVLIYGRSSPWLPPNTRYLTPSSTGMVGFGFGLAILLHTWVVSALQNSHVQLDRANVVGTVEGSTESFLGIPYAQPPVGDLRLRLPELITSYTGTINATSFGNQCIQQAAPLGPNIPSEVLEGLQTLGTVFDTNPDVPQSEDCLNLNVIRPVHISPHEKLPVLFWIYGGAFADGSNAMAKYNGTLIVQRSIDIGEPVIWVAVNYRLHVFGFLGGREVQHAGIGNLGLQDQRTALRWVQKFIPSFGGDPDKVTIWGESAGSISVFFHLSANHGNAVGLFRAGIMSSGSSVPTGDITDSDMQDTYDSVAEQVGCSNATDTLACLRTVPAESLLAAANNTPSANGFQGLAMPYMPHADGAFVIARPQELVKHGVLANVPFIIGDVKDEGTLFSLGNLNITTDEELVSYLKTIWFPGASSSDIQAILKLYPSDPVDGSPFCTGSAEAFTPEYKRIAAIQGDLFFHSPRRQLLDRFSSTHATYSFLSARSNLSGIGYAHGTDLLNAFGPGDMTDYFIRFVRHLDPNGNSSTGHWPLYNTSSRLTLQFNDGRNPLNVTTDTERLAGTDALLDLSLRFPF</sequence>
<gene>
    <name evidence="6" type="ORF">OH76DRAFT_1410760</name>
</gene>
<evidence type="ECO:0000256" key="1">
    <source>
        <dbReference type="ARBA" id="ARBA00005964"/>
    </source>
</evidence>
<dbReference type="Pfam" id="PF00135">
    <property type="entry name" value="COesterase"/>
    <property type="match status" value="1"/>
</dbReference>
<dbReference type="PANTHER" id="PTHR11559">
    <property type="entry name" value="CARBOXYLESTERASE"/>
    <property type="match status" value="1"/>
</dbReference>
<accession>A0A371CR76</accession>
<dbReference type="InterPro" id="IPR002018">
    <property type="entry name" value="CarbesteraseB"/>
</dbReference>
<proteinExistence type="inferred from homology"/>
<evidence type="ECO:0000259" key="5">
    <source>
        <dbReference type="Pfam" id="PF00135"/>
    </source>
</evidence>
<evidence type="ECO:0000256" key="4">
    <source>
        <dbReference type="SAM" id="MobiDB-lite"/>
    </source>
</evidence>
<evidence type="ECO:0000313" key="7">
    <source>
        <dbReference type="Proteomes" id="UP000256964"/>
    </source>
</evidence>
<dbReference type="EMBL" id="KZ857476">
    <property type="protein sequence ID" value="RDX42792.1"/>
    <property type="molecule type" value="Genomic_DNA"/>
</dbReference>
<dbReference type="STRING" id="139420.A0A371CR76"/>
<protein>
    <recommendedName>
        <fullName evidence="3">Carboxylic ester hydrolase</fullName>
        <ecNumber evidence="3">3.1.1.-</ecNumber>
    </recommendedName>
</protein>
<dbReference type="InterPro" id="IPR029058">
    <property type="entry name" value="AB_hydrolase_fold"/>
</dbReference>
<dbReference type="OrthoDB" id="408631at2759"/>
<keyword evidence="2 3" id="KW-0378">Hydrolase</keyword>
<evidence type="ECO:0000256" key="2">
    <source>
        <dbReference type="ARBA" id="ARBA00022801"/>
    </source>
</evidence>
<keyword evidence="7" id="KW-1185">Reference proteome</keyword>
<evidence type="ECO:0000313" key="6">
    <source>
        <dbReference type="EMBL" id="RDX42792.1"/>
    </source>
</evidence>